<gene>
    <name evidence="1" type="ORF">M136_4775</name>
</gene>
<accession>A0A015YHR9</accession>
<comment type="caution">
    <text evidence="1">The sequence shown here is derived from an EMBL/GenBank/DDBJ whole genome shotgun (WGS) entry which is preliminary data.</text>
</comment>
<proteinExistence type="predicted"/>
<sequence>SFTLDSYAGEIENQGENNAPIIVFSINTAEKKSKQGLIKNKATE</sequence>
<protein>
    <submittedName>
        <fullName evidence="1">Uncharacterized protein</fullName>
    </submittedName>
</protein>
<organism evidence="1 2">
    <name type="scientific">Bacteroides fragilis str. S36L11</name>
    <dbReference type="NCBI Taxonomy" id="1339327"/>
    <lineage>
        <taxon>Bacteria</taxon>
        <taxon>Pseudomonadati</taxon>
        <taxon>Bacteroidota</taxon>
        <taxon>Bacteroidia</taxon>
        <taxon>Bacteroidales</taxon>
        <taxon>Bacteroidaceae</taxon>
        <taxon>Bacteroides</taxon>
    </lineage>
</organism>
<evidence type="ECO:0000313" key="1">
    <source>
        <dbReference type="EMBL" id="EXZ31462.1"/>
    </source>
</evidence>
<dbReference type="Proteomes" id="UP000022082">
    <property type="component" value="Unassembled WGS sequence"/>
</dbReference>
<evidence type="ECO:0000313" key="2">
    <source>
        <dbReference type="Proteomes" id="UP000022082"/>
    </source>
</evidence>
<dbReference type="AlphaFoldDB" id="A0A015YHR9"/>
<reference evidence="1 2" key="1">
    <citation type="submission" date="2014-02" db="EMBL/GenBank/DDBJ databases">
        <authorList>
            <person name="Sears C."/>
            <person name="Carroll K."/>
            <person name="Sack B.R."/>
            <person name="Qadri F."/>
            <person name="Myers L.L."/>
            <person name="Chung G.-T."/>
            <person name="Escheverria P."/>
            <person name="Fraser C.M."/>
            <person name="Sadzewicz L."/>
            <person name="Shefchek K.A."/>
            <person name="Tallon L."/>
            <person name="Das S.P."/>
            <person name="Daugherty S."/>
            <person name="Mongodin E.F."/>
        </authorList>
    </citation>
    <scope>NUCLEOTIDE SEQUENCE [LARGE SCALE GENOMIC DNA]</scope>
    <source>
        <strain evidence="1 2">S36L11</strain>
    </source>
</reference>
<feature type="non-terminal residue" evidence="1">
    <location>
        <position position="1"/>
    </location>
</feature>
<name>A0A015YHR9_BACFG</name>
<dbReference type="EMBL" id="JGDJ01000011">
    <property type="protein sequence ID" value="EXZ31462.1"/>
    <property type="molecule type" value="Genomic_DNA"/>
</dbReference>